<evidence type="ECO:0000256" key="1">
    <source>
        <dbReference type="SAM" id="MobiDB-lite"/>
    </source>
</evidence>
<name>A0A919FIM4_9ACTN</name>
<reference evidence="2" key="2">
    <citation type="submission" date="2020-09" db="EMBL/GenBank/DDBJ databases">
        <authorList>
            <person name="Sun Q."/>
            <person name="Ohkuma M."/>
        </authorList>
    </citation>
    <scope>NUCLEOTIDE SEQUENCE</scope>
    <source>
        <strain evidence="2">JCM 4646</strain>
    </source>
</reference>
<sequence>MLPGPGEGPAGLPQGPAATAAKAVACLALVLAVPLTGGAGQASGRPADDPAAEPRSAHRLAGPYTDPSVGAPGGDSGDPAGRAASAELPLAVRAAAPPYQGLGMLVAQRSGLRLESAPAQERPSMQAAGTAAGAGAGIDAAAGAGLGDRVGEEAGAAAAGGAQQWTLRPAPGGEVVVRSLASSGSHEPRVLTVLADGTVGLRYDRSPAGPDDSSQLWRFVDRSVVALRADPVTGLRATAFRILAHHGGCLLDMGAGRAPALGPCEDPRAWWRALGLYHGTPWELR</sequence>
<gene>
    <name evidence="2" type="ORF">GCM10018781_20370</name>
</gene>
<reference evidence="2" key="1">
    <citation type="journal article" date="2014" name="Int. J. Syst. Evol. Microbiol.">
        <title>Complete genome sequence of Corynebacterium casei LMG S-19264T (=DSM 44701T), isolated from a smear-ripened cheese.</title>
        <authorList>
            <consortium name="US DOE Joint Genome Institute (JGI-PGF)"/>
            <person name="Walter F."/>
            <person name="Albersmeier A."/>
            <person name="Kalinowski J."/>
            <person name="Ruckert C."/>
        </authorList>
    </citation>
    <scope>NUCLEOTIDE SEQUENCE</scope>
    <source>
        <strain evidence="2">JCM 4646</strain>
    </source>
</reference>
<organism evidence="2 3">
    <name type="scientific">Kitasatospora indigofera</name>
    <dbReference type="NCBI Taxonomy" id="67307"/>
    <lineage>
        <taxon>Bacteria</taxon>
        <taxon>Bacillati</taxon>
        <taxon>Actinomycetota</taxon>
        <taxon>Actinomycetes</taxon>
        <taxon>Kitasatosporales</taxon>
        <taxon>Streptomycetaceae</taxon>
        <taxon>Kitasatospora</taxon>
    </lineage>
</organism>
<dbReference type="AlphaFoldDB" id="A0A919FIM4"/>
<keyword evidence="3" id="KW-1185">Reference proteome</keyword>
<comment type="caution">
    <text evidence="2">The sequence shown here is derived from an EMBL/GenBank/DDBJ whole genome shotgun (WGS) entry which is preliminary data.</text>
</comment>
<accession>A0A919FIM4</accession>
<dbReference type="RefSeq" id="WP_190210474.1">
    <property type="nucleotide sequence ID" value="NZ_BNBO01000007.1"/>
</dbReference>
<dbReference type="Proteomes" id="UP000617734">
    <property type="component" value="Unassembled WGS sequence"/>
</dbReference>
<evidence type="ECO:0000313" key="3">
    <source>
        <dbReference type="Proteomes" id="UP000617734"/>
    </source>
</evidence>
<proteinExistence type="predicted"/>
<evidence type="ECO:0000313" key="2">
    <source>
        <dbReference type="EMBL" id="GHH66434.1"/>
    </source>
</evidence>
<dbReference type="EMBL" id="BNBO01000007">
    <property type="protein sequence ID" value="GHH66434.1"/>
    <property type="molecule type" value="Genomic_DNA"/>
</dbReference>
<protein>
    <submittedName>
        <fullName evidence="2">Uncharacterized protein</fullName>
    </submittedName>
</protein>
<feature type="region of interest" description="Disordered" evidence="1">
    <location>
        <begin position="38"/>
        <end position="82"/>
    </location>
</feature>
<dbReference type="GeneID" id="95352513"/>